<dbReference type="InterPro" id="IPR039422">
    <property type="entry name" value="MarR/SlyA-like"/>
</dbReference>
<evidence type="ECO:0000313" key="2">
    <source>
        <dbReference type="EMBL" id="BBY43961.1"/>
    </source>
</evidence>
<reference evidence="2 3" key="1">
    <citation type="journal article" date="2019" name="Emerg. Microbes Infect.">
        <title>Comprehensive subspecies identification of 175 nontuberculous mycobacteria species based on 7547 genomic profiles.</title>
        <authorList>
            <person name="Matsumoto Y."/>
            <person name="Kinjo T."/>
            <person name="Motooka D."/>
            <person name="Nabeya D."/>
            <person name="Jung N."/>
            <person name="Uechi K."/>
            <person name="Horii T."/>
            <person name="Iida T."/>
            <person name="Fujita J."/>
            <person name="Nakamura S."/>
        </authorList>
    </citation>
    <scope>NUCLEOTIDE SEQUENCE [LARGE SCALE GENOMIC DNA]</scope>
    <source>
        <strain evidence="2 3">JCM 18439</strain>
    </source>
</reference>
<dbReference type="GO" id="GO:0003700">
    <property type="term" value="F:DNA-binding transcription factor activity"/>
    <property type="evidence" value="ECO:0007669"/>
    <property type="project" value="InterPro"/>
</dbReference>
<dbReference type="GO" id="GO:0006950">
    <property type="term" value="P:response to stress"/>
    <property type="evidence" value="ECO:0007669"/>
    <property type="project" value="TreeGrafter"/>
</dbReference>
<keyword evidence="3" id="KW-1185">Reference proteome</keyword>
<dbReference type="PRINTS" id="PR00598">
    <property type="entry name" value="HTHMARR"/>
</dbReference>
<dbReference type="InterPro" id="IPR000835">
    <property type="entry name" value="HTH_MarR-typ"/>
</dbReference>
<proteinExistence type="predicted"/>
<dbReference type="AlphaFoldDB" id="A0A7I7RIH5"/>
<accession>A0A7I7RIH5</accession>
<dbReference type="Gene3D" id="1.10.10.10">
    <property type="entry name" value="Winged helix-like DNA-binding domain superfamily/Winged helix DNA-binding domain"/>
    <property type="match status" value="1"/>
</dbReference>
<dbReference type="PANTHER" id="PTHR33164">
    <property type="entry name" value="TRANSCRIPTIONAL REGULATOR, MARR FAMILY"/>
    <property type="match status" value="1"/>
</dbReference>
<evidence type="ECO:0000259" key="1">
    <source>
        <dbReference type="PROSITE" id="PS50995"/>
    </source>
</evidence>
<gene>
    <name evidence="2" type="ORF">MCEL_22560</name>
</gene>
<sequence length="109" mass="12205">MLARAGRSTSSDCAKALGVVGSSVTRLADRLHARGYLMRGGDPANRSVVTLELTDKGRDVVRRVTAYRRRELRRVLDRIDPAERAACAAVLRTLHERFGNDDRHNAMRF</sequence>
<name>A0A7I7RIH5_MYCCF</name>
<dbReference type="PROSITE" id="PS50995">
    <property type="entry name" value="HTH_MARR_2"/>
    <property type="match status" value="1"/>
</dbReference>
<dbReference type="Proteomes" id="UP000466431">
    <property type="component" value="Chromosome"/>
</dbReference>
<dbReference type="SMART" id="SM00347">
    <property type="entry name" value="HTH_MARR"/>
    <property type="match status" value="1"/>
</dbReference>
<dbReference type="KEGG" id="mcee:MCEL_22560"/>
<dbReference type="InterPro" id="IPR036390">
    <property type="entry name" value="WH_DNA-bd_sf"/>
</dbReference>
<dbReference type="SUPFAM" id="SSF46785">
    <property type="entry name" value="Winged helix' DNA-binding domain"/>
    <property type="match status" value="1"/>
</dbReference>
<evidence type="ECO:0000313" key="3">
    <source>
        <dbReference type="Proteomes" id="UP000466431"/>
    </source>
</evidence>
<feature type="domain" description="HTH marR-type" evidence="1">
    <location>
        <begin position="1"/>
        <end position="96"/>
    </location>
</feature>
<protein>
    <recommendedName>
        <fullName evidence="1">HTH marR-type domain-containing protein</fullName>
    </recommendedName>
</protein>
<dbReference type="EMBL" id="AP022591">
    <property type="protein sequence ID" value="BBY43961.1"/>
    <property type="molecule type" value="Genomic_DNA"/>
</dbReference>
<organism evidence="2 3">
    <name type="scientific">Mycolicibacterium celeriflavum</name>
    <name type="common">Mycobacterium celeriflavum</name>
    <dbReference type="NCBI Taxonomy" id="1249101"/>
    <lineage>
        <taxon>Bacteria</taxon>
        <taxon>Bacillati</taxon>
        <taxon>Actinomycetota</taxon>
        <taxon>Actinomycetes</taxon>
        <taxon>Mycobacteriales</taxon>
        <taxon>Mycobacteriaceae</taxon>
        <taxon>Mycolicibacterium</taxon>
    </lineage>
</organism>
<dbReference type="PANTHER" id="PTHR33164:SF43">
    <property type="entry name" value="HTH-TYPE TRANSCRIPTIONAL REPRESSOR YETL"/>
    <property type="match status" value="1"/>
</dbReference>
<dbReference type="InterPro" id="IPR036388">
    <property type="entry name" value="WH-like_DNA-bd_sf"/>
</dbReference>